<protein>
    <submittedName>
        <fullName evidence="2">Uncharacterized protein</fullName>
    </submittedName>
</protein>
<gene>
    <name evidence="2" type="ORF">LPH55_03295</name>
</gene>
<feature type="compositionally biased region" description="Polar residues" evidence="1">
    <location>
        <begin position="55"/>
        <end position="65"/>
    </location>
</feature>
<organism evidence="2 3">
    <name type="scientific">Xylella taiwanensis</name>
    <dbReference type="NCBI Taxonomy" id="1444770"/>
    <lineage>
        <taxon>Bacteria</taxon>
        <taxon>Pseudomonadati</taxon>
        <taxon>Pseudomonadota</taxon>
        <taxon>Gammaproteobacteria</taxon>
        <taxon>Lysobacterales</taxon>
        <taxon>Lysobacteraceae</taxon>
        <taxon>Xylella</taxon>
    </lineage>
</organism>
<comment type="caution">
    <text evidence="2">The sequence shown here is derived from an EMBL/GenBank/DDBJ whole genome shotgun (WGS) entry which is preliminary data.</text>
</comment>
<evidence type="ECO:0000313" key="2">
    <source>
        <dbReference type="EMBL" id="MCD8472521.1"/>
    </source>
</evidence>
<evidence type="ECO:0000256" key="1">
    <source>
        <dbReference type="SAM" id="MobiDB-lite"/>
    </source>
</evidence>
<proteinExistence type="predicted"/>
<evidence type="ECO:0000313" key="3">
    <source>
        <dbReference type="Proteomes" id="UP001430701"/>
    </source>
</evidence>
<feature type="region of interest" description="Disordered" evidence="1">
    <location>
        <begin position="55"/>
        <end position="76"/>
    </location>
</feature>
<name>A0ABS8TU33_9GAMM</name>
<dbReference type="RefSeq" id="WP_152536580.1">
    <property type="nucleotide sequence ID" value="NZ_CP053627.1"/>
</dbReference>
<dbReference type="Proteomes" id="UP001430701">
    <property type="component" value="Unassembled WGS sequence"/>
</dbReference>
<accession>A0ABS8TU33</accession>
<sequence length="76" mass="8716">MKYPTHQRAIEAETPYIHSIKTKQTNGTSTPSSVAIQDHYHKQLLAFSSTQTNLQSGHQSLTCNESHQKHHKNYLR</sequence>
<keyword evidence="3" id="KW-1185">Reference proteome</keyword>
<dbReference type="GeneID" id="68901545"/>
<reference evidence="2" key="1">
    <citation type="submission" date="2021-11" db="EMBL/GenBank/DDBJ databases">
        <title>Genome sequence of Xylella taiwanensis PLS432.</title>
        <authorList>
            <person name="Weng L.-W."/>
            <person name="Su C.-C."/>
            <person name="Tsai C.-W."/>
            <person name="Kuo C.-H."/>
        </authorList>
    </citation>
    <scope>NUCLEOTIDE SEQUENCE</scope>
    <source>
        <strain evidence="2">PLS432</strain>
    </source>
</reference>
<dbReference type="EMBL" id="JAJPPU010000001">
    <property type="protein sequence ID" value="MCD8472521.1"/>
    <property type="molecule type" value="Genomic_DNA"/>
</dbReference>